<keyword evidence="3" id="KW-1185">Reference proteome</keyword>
<dbReference type="EMBL" id="CAJNOJ010000304">
    <property type="protein sequence ID" value="CAF1385024.1"/>
    <property type="molecule type" value="Genomic_DNA"/>
</dbReference>
<name>A0A815JPL5_ADIRI</name>
<gene>
    <name evidence="2" type="ORF">EDS130_LOCUS35150</name>
    <name evidence="1" type="ORF">XAT740_LOCUS16427</name>
</gene>
<reference evidence="2" key="1">
    <citation type="submission" date="2021-02" db="EMBL/GenBank/DDBJ databases">
        <authorList>
            <person name="Nowell W R."/>
        </authorList>
    </citation>
    <scope>NUCLEOTIDE SEQUENCE</scope>
</reference>
<comment type="caution">
    <text evidence="2">The sequence shown here is derived from an EMBL/GenBank/DDBJ whole genome shotgun (WGS) entry which is preliminary data.</text>
</comment>
<sequence length="216" mass="25207">MIFISVINCQYASDSTNSSCTRTKPNNFYREGSIVLMGSGYKIPNSMTEHLLIISIFIIFYMAIDHLWSNIIPITSNEDYINMLTIEIEEENCNQFKSGFWLSHSYQYDHFYESYEFSLVFNSQTMEVNGNGIDDIGEFIISGVYSINTNRIAIIKTYREEIGNSTGNFEHNNVTVQVAWNSDQYQFEGKWFRKTRYYSENGRIELKFKKGFRAMA</sequence>
<dbReference type="OrthoDB" id="10049472at2759"/>
<evidence type="ECO:0000313" key="2">
    <source>
        <dbReference type="EMBL" id="CAF1385024.1"/>
    </source>
</evidence>
<dbReference type="EMBL" id="CAJNOR010001046">
    <property type="protein sequence ID" value="CAF1063700.1"/>
    <property type="molecule type" value="Genomic_DNA"/>
</dbReference>
<accession>A0A815JPL5</accession>
<evidence type="ECO:0000313" key="4">
    <source>
        <dbReference type="Proteomes" id="UP000663852"/>
    </source>
</evidence>
<dbReference type="AlphaFoldDB" id="A0A815JPL5"/>
<protein>
    <submittedName>
        <fullName evidence="2">Uncharacterized protein</fullName>
    </submittedName>
</protein>
<evidence type="ECO:0000313" key="3">
    <source>
        <dbReference type="Proteomes" id="UP000663828"/>
    </source>
</evidence>
<dbReference type="Proteomes" id="UP000663852">
    <property type="component" value="Unassembled WGS sequence"/>
</dbReference>
<proteinExistence type="predicted"/>
<dbReference type="Proteomes" id="UP000663828">
    <property type="component" value="Unassembled WGS sequence"/>
</dbReference>
<organism evidence="2 4">
    <name type="scientific">Adineta ricciae</name>
    <name type="common">Rotifer</name>
    <dbReference type="NCBI Taxonomy" id="249248"/>
    <lineage>
        <taxon>Eukaryota</taxon>
        <taxon>Metazoa</taxon>
        <taxon>Spiralia</taxon>
        <taxon>Gnathifera</taxon>
        <taxon>Rotifera</taxon>
        <taxon>Eurotatoria</taxon>
        <taxon>Bdelloidea</taxon>
        <taxon>Adinetida</taxon>
        <taxon>Adinetidae</taxon>
        <taxon>Adineta</taxon>
    </lineage>
</organism>
<evidence type="ECO:0000313" key="1">
    <source>
        <dbReference type="EMBL" id="CAF1063700.1"/>
    </source>
</evidence>